<reference evidence="3" key="1">
    <citation type="submission" date="2012-12" db="EMBL/GenBank/DDBJ databases">
        <title>Genome Sequence of Photobacterium leiognathi lrivu.4.1.</title>
        <authorList>
            <person name="Urbanczyk H."/>
            <person name="Ogura Y."/>
            <person name="Hayashi T."/>
            <person name="Dunlap P.V."/>
        </authorList>
    </citation>
    <scope>NUCLEOTIDE SEQUENCE [LARGE SCALE GENOMIC DNA]</scope>
    <source>
        <strain evidence="3">lrivu.4.1</strain>
    </source>
</reference>
<dbReference type="Pfam" id="PF20280">
    <property type="entry name" value="CTD4"/>
    <property type="match status" value="1"/>
</dbReference>
<protein>
    <recommendedName>
        <fullName evidence="1">ABC-three component systems C-terminal domain-containing protein</fullName>
    </recommendedName>
</protein>
<accession>X0NM36</accession>
<organism evidence="2 3">
    <name type="scientific">Photobacterium leiognathi lrivu.4.1</name>
    <dbReference type="NCBI Taxonomy" id="1248232"/>
    <lineage>
        <taxon>Bacteria</taxon>
        <taxon>Pseudomonadati</taxon>
        <taxon>Pseudomonadota</taxon>
        <taxon>Gammaproteobacteria</taxon>
        <taxon>Vibrionales</taxon>
        <taxon>Vibrionaceae</taxon>
        <taxon>Photobacterium</taxon>
    </lineage>
</organism>
<dbReference type="HOGENOM" id="CLU_640687_0_0_6"/>
<dbReference type="InterPro" id="IPR046916">
    <property type="entry name" value="ABC-3C_CTD4"/>
</dbReference>
<sequence>MNIDDAFRNLTVKVNNGSGCLFQTGDEEHTYVLTARHNLVDTNSIEIKRILLDHDSCLTVETLDIIGEPYFHDDINIDAAICKVKKVTNLPYIKKCDFNSLGKEDFYLCGHPEVRGAGDSFRLNKLNILNSREFGYIEGELTPVVNQDEVSGQSGGGIFYEKNGTPILIGIQKGMAIDDEVEALSRIRILPYKFFDDIVNKNSDDLSKLSPSFLASFNEIIRSTYTLNNLPIKKELIQSELHANAQSFTDSISPRDILNCLGFGKLLIKDEPQSSIYDSQLWIGMLELLIMIQINKNTGLLSIDDISNMNKKTKLMFGTVVSSWHELISSLYQSDLTELDKGGKIFVVTPNDTTPLVTSYNPDILMNIANVSPKNIKVGHAITSPFKDIELRHIYDLQKTLIENMNNFINADAGNIEDLLKNEAKNIV</sequence>
<evidence type="ECO:0000259" key="1">
    <source>
        <dbReference type="Pfam" id="PF20280"/>
    </source>
</evidence>
<dbReference type="EMBL" id="DF196810">
    <property type="protein sequence ID" value="GAD29031.1"/>
    <property type="molecule type" value="Genomic_DNA"/>
</dbReference>
<name>X0NM36_PHOLE</name>
<dbReference type="InterPro" id="IPR009003">
    <property type="entry name" value="Peptidase_S1_PA"/>
</dbReference>
<dbReference type="Proteomes" id="UP000030675">
    <property type="component" value="Unassembled WGS sequence"/>
</dbReference>
<feature type="domain" description="ABC-three component systems C-terminal" evidence="1">
    <location>
        <begin position="190"/>
        <end position="402"/>
    </location>
</feature>
<proteinExistence type="predicted"/>
<dbReference type="AlphaFoldDB" id="X0NM36"/>
<dbReference type="SUPFAM" id="SSF50494">
    <property type="entry name" value="Trypsin-like serine proteases"/>
    <property type="match status" value="1"/>
</dbReference>
<dbReference type="eggNOG" id="COG0265">
    <property type="taxonomic scope" value="Bacteria"/>
</dbReference>
<dbReference type="RefSeq" id="WP_023931619.1">
    <property type="nucleotide sequence ID" value="NZ_DF196810.1"/>
</dbReference>
<evidence type="ECO:0000313" key="3">
    <source>
        <dbReference type="Proteomes" id="UP000030675"/>
    </source>
</evidence>
<evidence type="ECO:0000313" key="2">
    <source>
        <dbReference type="EMBL" id="GAD29031.1"/>
    </source>
</evidence>
<gene>
    <name evidence="2" type="ORF">PLEI_0677</name>
</gene>